<feature type="transmembrane region" description="Helical" evidence="1">
    <location>
        <begin position="60"/>
        <end position="79"/>
    </location>
</feature>
<keyword evidence="1" id="KW-0472">Membrane</keyword>
<keyword evidence="1" id="KW-1133">Transmembrane helix</keyword>
<proteinExistence type="predicted"/>
<accession>U1PIN2</accession>
<dbReference type="Pfam" id="PF24285">
    <property type="entry name" value="DUF7473"/>
    <property type="match status" value="1"/>
</dbReference>
<dbReference type="Proteomes" id="UP000030649">
    <property type="component" value="Unassembled WGS sequence"/>
</dbReference>
<evidence type="ECO:0000256" key="1">
    <source>
        <dbReference type="SAM" id="Phobius"/>
    </source>
</evidence>
<name>U1PIN2_9EURY</name>
<evidence type="ECO:0008006" key="4">
    <source>
        <dbReference type="Google" id="ProtNLM"/>
    </source>
</evidence>
<organism evidence="2 3">
    <name type="scientific">Haloquadratum walsbyi J07HQW1</name>
    <dbReference type="NCBI Taxonomy" id="1238424"/>
    <lineage>
        <taxon>Archaea</taxon>
        <taxon>Methanobacteriati</taxon>
        <taxon>Methanobacteriota</taxon>
        <taxon>Stenosarchaea group</taxon>
        <taxon>Halobacteria</taxon>
        <taxon>Halobacteriales</taxon>
        <taxon>Haloferacaceae</taxon>
        <taxon>Haloquadratum</taxon>
    </lineage>
</organism>
<evidence type="ECO:0000313" key="2">
    <source>
        <dbReference type="EMBL" id="ERG93507.1"/>
    </source>
</evidence>
<gene>
    <name evidence="2" type="ORF">J07HQW1_03570</name>
</gene>
<keyword evidence="1" id="KW-0812">Transmembrane</keyword>
<dbReference type="EMBL" id="KE356560">
    <property type="protein sequence ID" value="ERG93507.1"/>
    <property type="molecule type" value="Genomic_DNA"/>
</dbReference>
<dbReference type="HOGENOM" id="CLU_134821_0_0_2"/>
<feature type="transmembrane region" description="Helical" evidence="1">
    <location>
        <begin position="139"/>
        <end position="163"/>
    </location>
</feature>
<sequence>MNISLIISFLLEQRVLTSIIQISSQLTTMTWGITSWSARLDVLGVYLVSILQVTANPLRVAGTVASFALFLTVTGHIAARNVLGDVPIRNAFVVGAVPALIAVLVTTFNINSFIGLAAAIVFDWAVIRTLYEQSDAMSAYVTLIHFVVSVILAAVLFGVLALIGSLPG</sequence>
<evidence type="ECO:0000313" key="3">
    <source>
        <dbReference type="Proteomes" id="UP000030649"/>
    </source>
</evidence>
<feature type="transmembrane region" description="Helical" evidence="1">
    <location>
        <begin position="99"/>
        <end position="127"/>
    </location>
</feature>
<reference evidence="2 3" key="1">
    <citation type="journal article" date="2013" name="PLoS ONE">
        <title>Assembly-driven community genomics of a hypersaline microbial ecosystem.</title>
        <authorList>
            <person name="Podell S."/>
            <person name="Ugalde J.A."/>
            <person name="Narasingarao P."/>
            <person name="Banfield J.F."/>
            <person name="Heidelberg K.B."/>
            <person name="Allen E.E."/>
        </authorList>
    </citation>
    <scope>NUCLEOTIDE SEQUENCE [LARGE SCALE GENOMIC DNA]</scope>
    <source>
        <strain evidence="3">J07HQW1</strain>
    </source>
</reference>
<protein>
    <recommendedName>
        <fullName evidence="4">Yip1 domain protein</fullName>
    </recommendedName>
</protein>
<dbReference type="AlphaFoldDB" id="U1PIN2"/>
<dbReference type="InterPro" id="IPR055896">
    <property type="entry name" value="DUF7473"/>
</dbReference>